<feature type="region of interest" description="Disordered" evidence="1">
    <location>
        <begin position="1419"/>
        <end position="1444"/>
    </location>
</feature>
<accession>A0A817ZMV4</accession>
<evidence type="ECO:0000313" key="3">
    <source>
        <dbReference type="Proteomes" id="UP000663865"/>
    </source>
</evidence>
<gene>
    <name evidence="2" type="ORF">KIK155_LOCUS7516</name>
</gene>
<dbReference type="EMBL" id="CAJNYV010000926">
    <property type="protein sequence ID" value="CAF3394413.1"/>
    <property type="molecule type" value="Genomic_DNA"/>
</dbReference>
<protein>
    <submittedName>
        <fullName evidence="2">Uncharacterized protein</fullName>
    </submittedName>
</protein>
<name>A0A817ZMV4_9BILA</name>
<reference evidence="2" key="1">
    <citation type="submission" date="2021-02" db="EMBL/GenBank/DDBJ databases">
        <authorList>
            <person name="Nowell W R."/>
        </authorList>
    </citation>
    <scope>NUCLEOTIDE SEQUENCE</scope>
</reference>
<comment type="caution">
    <text evidence="2">The sequence shown here is derived from an EMBL/GenBank/DDBJ whole genome shotgun (WGS) entry which is preliminary data.</text>
</comment>
<organism evidence="2 3">
    <name type="scientific">Rotaria socialis</name>
    <dbReference type="NCBI Taxonomy" id="392032"/>
    <lineage>
        <taxon>Eukaryota</taxon>
        <taxon>Metazoa</taxon>
        <taxon>Spiralia</taxon>
        <taxon>Gnathifera</taxon>
        <taxon>Rotifera</taxon>
        <taxon>Eurotatoria</taxon>
        <taxon>Bdelloidea</taxon>
        <taxon>Philodinida</taxon>
        <taxon>Philodinidae</taxon>
        <taxon>Rotaria</taxon>
    </lineage>
</organism>
<proteinExistence type="predicted"/>
<evidence type="ECO:0000256" key="1">
    <source>
        <dbReference type="SAM" id="MobiDB-lite"/>
    </source>
</evidence>
<sequence length="2080" mass="244630">MKKIRKQHENQSHNKTNPLLDKIKVLLKFIINEEITYEYLQNEIKISNEQNQSKQLRTKRKKKNKTIQILPYENTYNEFYYPDHSISIEQTMIDKIVKGVQAMATALTNTKDIENVLNGIVMLADQSTFPADELMSTIQKRTLTEKQGYTSNRERIRVRMALDLILADNRLTGKITICPPESIILSRMIRKMSLCTQTRTLCSYGDVITIINDSDYHQIRLRTCTRMSLSSDEFIEILGEMYHTTYDTIESMKYYLDANDIIDLDTNLIYSSILTSKQIDDMIKYIVREDAIRQLLKLIFDRTRNSDSYMNNEQIQFKLILPMKLNELYQTIKKLNAFMSTSQVMATLRKPYLSQLEKRSKIKPITVNDLRAIISQIWLTQENIDALISEKTITIETLSQFYIDFHALEDIDDRLNKICKKIQQHLNLHSCTTRVLLKMIAEHSNGTLLTPFLNEFNRAPRFISIVDIFEDLISSGLISTSELLVYSRQDIIIKKSSLLKHFESIAFFHKRDADLLAEITLIMREDDLIEYLTQRAKTIKETYINSILNNDEQFIRYFNLDPNCGKIFYWMGVTDENIVKTLIEIKTFVNEYTLDGIYNNFLMRLHDTLESGSYYISPEYLTMKNLHQIITQHFCKLGCYLTYKQASILVDYADPEYEHELLSLMTVHDIIPREHLKILLKSSNNEVNFDDISSLILPKQQVIECKVLLDSFRQRINYRQKRFKRIENLQKFLLSSMLIEQFIEMMSHVGVEYFTPIELDYLEDIKLIDIGILAILLTLPSYNSRFHNKLDQQTSNITPNYLHILDPVIEKYSIFLTTIIIRIISKKERLEQVNEILLSNSDYYLSTEEVLKICVDEQILTHDIFPTIKTPDTNISVAGSALQDTSSTVDCYTEQTMILTIFDYILHFNHRTIVNEQLQQLFYRFKPLAFYRAQLIIEKELTMIKLLLKIRKKQTPPLTIHDLNRYLESYPIPCRLDIVNELRRMKIISQSLTNEYTMNQCYELKSSTPESQATFLFYMLIKLIQKEGYIDETSIREILNQHQTNQENENFNIIFKHILRNGFLTVEQISQSAKDFFLQDYFNEGILQSQSNEYKTVIQEQFLTNIFKQKSLTTTQFELALSQNMRRRQVIQTNLLGDQLKHARIAKEKVQRKVDHVLLKTDENPQPTHSVSIESPPNLRSLRHNYIQARIPRNQLHLLVEQGGWNRDIYLEFKRELHIIDSDNSLDLIRHITNNISLLLKENGSIAEKPLMKHFQQHQILFLADFELLLIRYGMVALEDLIDLLTVSKLAKVNEIKSYAKPIFCLNVNKFKEISKSEENGLVKKSHVQNNLENKLCINPVDLSQLLNHVLKLDRLKRIIDMMVTIKSYIRLHPINTFNAFNAFKLEFDFSHDDMKFLRDLRLLNDLWYKRYLLSQKNETDPRDTETAEEDEQNQFKFQSPNDEEFDLDSFNELFDTSEQRKQSYLEKLKKQKLQIDSFKSKTSIDEDYLQLSIDLDDLQQQGINKDQPRAIEQFFPDASILGPERLAPYVSDHQNRLFIELDFAQKQNIEDYYKQQLDNNQDEKKDIKKQTNQYLERSSLGKDFTPDLIQSSITPDNTVQDIADLQLISLELFQQMTENEQISLKQNIKLLRLSVNQWLQYNKQISNAIRKNDKNYELLANQLIDYFHNELDLFHKNDLNNSKFRNIFQHRIQHIENLLDEKNNHLDILKYVHQQIVNIGSEVSNDLIEQFNKYKNDFNEIQKQEYFNIQPIWTTDLELTIRTLDMDLQFIEQILDGKTLTEIIPHKSSMIIKTCGQATQPIQSEIYKDLTLLRDNLLTIETNMKNRQTIIPQDLLKVDLSDRLQVIKNEHIEQKTNKEKLQSIKLNIDKVADIDSEKFEFIEKLEEIHHALNIESNEIQQNLSNIITARYYSNHLNFPFDVKLKYLPVDDSGNLMEQPLCLVDEQNVPISDKLNLVRLPIESDHFHISNDKYELTIVDKNELPLCEPITFKQLISESIEFEYIDNNRQVVQIIEASSHHPINRSLRLNIKAVAFDKLPTRQVLFVVDNNDQLVLSKPIHMLEHISSPLDISDCNLVTY</sequence>
<dbReference type="Proteomes" id="UP000663865">
    <property type="component" value="Unassembled WGS sequence"/>
</dbReference>
<evidence type="ECO:0000313" key="2">
    <source>
        <dbReference type="EMBL" id="CAF3394413.1"/>
    </source>
</evidence>